<protein>
    <submittedName>
        <fullName evidence="2">Uncharacterized protein</fullName>
    </submittedName>
</protein>
<evidence type="ECO:0000313" key="2">
    <source>
        <dbReference type="EMBL" id="GFD61233.1"/>
    </source>
</evidence>
<accession>A0A699XPL3</accession>
<gene>
    <name evidence="2" type="ORF">Tci_933202</name>
</gene>
<proteinExistence type="predicted"/>
<evidence type="ECO:0000256" key="1">
    <source>
        <dbReference type="SAM" id="MobiDB-lite"/>
    </source>
</evidence>
<dbReference type="EMBL" id="BKCJ011888501">
    <property type="protein sequence ID" value="GFD61233.1"/>
    <property type="molecule type" value="Genomic_DNA"/>
</dbReference>
<organism evidence="2">
    <name type="scientific">Tanacetum cinerariifolium</name>
    <name type="common">Dalmatian daisy</name>
    <name type="synonym">Chrysanthemum cinerariifolium</name>
    <dbReference type="NCBI Taxonomy" id="118510"/>
    <lineage>
        <taxon>Eukaryota</taxon>
        <taxon>Viridiplantae</taxon>
        <taxon>Streptophyta</taxon>
        <taxon>Embryophyta</taxon>
        <taxon>Tracheophyta</taxon>
        <taxon>Spermatophyta</taxon>
        <taxon>Magnoliopsida</taxon>
        <taxon>eudicotyledons</taxon>
        <taxon>Gunneridae</taxon>
        <taxon>Pentapetalae</taxon>
        <taxon>asterids</taxon>
        <taxon>campanulids</taxon>
        <taxon>Asterales</taxon>
        <taxon>Asteraceae</taxon>
        <taxon>Asteroideae</taxon>
        <taxon>Anthemideae</taxon>
        <taxon>Anthemidinae</taxon>
        <taxon>Tanacetum</taxon>
    </lineage>
</organism>
<feature type="non-terminal residue" evidence="2">
    <location>
        <position position="78"/>
    </location>
</feature>
<reference evidence="2" key="1">
    <citation type="journal article" date="2019" name="Sci. Rep.">
        <title>Draft genome of Tanacetum cinerariifolium, the natural source of mosquito coil.</title>
        <authorList>
            <person name="Yamashiro T."/>
            <person name="Shiraishi A."/>
            <person name="Satake H."/>
            <person name="Nakayama K."/>
        </authorList>
    </citation>
    <scope>NUCLEOTIDE SEQUENCE</scope>
</reference>
<feature type="compositionally biased region" description="Low complexity" evidence="1">
    <location>
        <begin position="61"/>
        <end position="70"/>
    </location>
</feature>
<feature type="region of interest" description="Disordered" evidence="1">
    <location>
        <begin position="1"/>
        <end position="78"/>
    </location>
</feature>
<comment type="caution">
    <text evidence="2">The sequence shown here is derived from an EMBL/GenBank/DDBJ whole genome shotgun (WGS) entry which is preliminary data.</text>
</comment>
<name>A0A699XPL3_TANCI</name>
<feature type="non-terminal residue" evidence="2">
    <location>
        <position position="1"/>
    </location>
</feature>
<sequence length="78" mass="7855">HEQDHCFAGTVRRHADRAGPGPSSASGAGRDRRQAAGRGLVAAHDRARAGDQRAVGPAVHGADGPGPRQGRAGGGDRS</sequence>
<dbReference type="AlphaFoldDB" id="A0A699XPL3"/>
<feature type="compositionally biased region" description="Low complexity" evidence="1">
    <location>
        <begin position="18"/>
        <end position="28"/>
    </location>
</feature>